<dbReference type="AlphaFoldDB" id="A0A2N0P990"/>
<sequence length="172" mass="20318">MNSVNKKILDLIEAQLSAFNSKYEVLEWIPYNKFYDIEYIAKGGFGKVYREKCIDGCACWANLLNRSKGEIRYILYQCYYESYELERIDIDNKTELQKQIKEAEKINNSLPTTSSILFYKFVTQNTYRSKFLQVDCLILITFPEPKNSDDYYNEQNDNIISEIFSGDYCNNL</sequence>
<evidence type="ECO:0008006" key="3">
    <source>
        <dbReference type="Google" id="ProtNLM"/>
    </source>
</evidence>
<gene>
    <name evidence="1" type="ORF">RhiirA5_423828</name>
</gene>
<organism evidence="1 2">
    <name type="scientific">Rhizophagus irregularis</name>
    <dbReference type="NCBI Taxonomy" id="588596"/>
    <lineage>
        <taxon>Eukaryota</taxon>
        <taxon>Fungi</taxon>
        <taxon>Fungi incertae sedis</taxon>
        <taxon>Mucoromycota</taxon>
        <taxon>Glomeromycotina</taxon>
        <taxon>Glomeromycetes</taxon>
        <taxon>Glomerales</taxon>
        <taxon>Glomeraceae</taxon>
        <taxon>Rhizophagus</taxon>
    </lineage>
</organism>
<proteinExistence type="predicted"/>
<evidence type="ECO:0000313" key="2">
    <source>
        <dbReference type="Proteomes" id="UP000232722"/>
    </source>
</evidence>
<dbReference type="EMBL" id="LLXJ01001192">
    <property type="protein sequence ID" value="PKC03398.1"/>
    <property type="molecule type" value="Genomic_DNA"/>
</dbReference>
<name>A0A2N0P990_9GLOM</name>
<comment type="caution">
    <text evidence="1">The sequence shown here is derived from an EMBL/GenBank/DDBJ whole genome shotgun (WGS) entry which is preliminary data.</text>
</comment>
<reference evidence="1 2" key="2">
    <citation type="submission" date="2017-09" db="EMBL/GenBank/DDBJ databases">
        <title>Extensive intraspecific genome diversity in a model arbuscular mycorrhizal fungus.</title>
        <authorList>
            <person name="Chen E.C."/>
            <person name="Morin E."/>
            <person name="Beaudet D."/>
            <person name="Noel J."/>
            <person name="Ndikumana S."/>
            <person name="Charron P."/>
            <person name="St-Onge C."/>
            <person name="Giorgi J."/>
            <person name="Grigoriev I.V."/>
            <person name="Roux C."/>
            <person name="Martin F.M."/>
            <person name="Corradi N."/>
        </authorList>
    </citation>
    <scope>NUCLEOTIDE SEQUENCE [LARGE SCALE GENOMIC DNA]</scope>
    <source>
        <strain evidence="1 2">A5</strain>
    </source>
</reference>
<protein>
    <recommendedName>
        <fullName evidence="3">Protein kinase domain-containing protein</fullName>
    </recommendedName>
</protein>
<dbReference type="Proteomes" id="UP000232722">
    <property type="component" value="Unassembled WGS sequence"/>
</dbReference>
<accession>A0A2N0P990</accession>
<reference evidence="1 2" key="1">
    <citation type="submission" date="2016-04" db="EMBL/GenBank/DDBJ databases">
        <title>Genome analyses suggest a sexual origin of heterokaryosis in a supposedly ancient asexual fungus.</title>
        <authorList>
            <person name="Ropars J."/>
            <person name="Sedzielewska K."/>
            <person name="Noel J."/>
            <person name="Charron P."/>
            <person name="Farinelli L."/>
            <person name="Marton T."/>
            <person name="Kruger M."/>
            <person name="Pelin A."/>
            <person name="Brachmann A."/>
            <person name="Corradi N."/>
        </authorList>
    </citation>
    <scope>NUCLEOTIDE SEQUENCE [LARGE SCALE GENOMIC DNA]</scope>
    <source>
        <strain evidence="1 2">A5</strain>
    </source>
</reference>
<evidence type="ECO:0000313" key="1">
    <source>
        <dbReference type="EMBL" id="PKC03398.1"/>
    </source>
</evidence>